<feature type="compositionally biased region" description="Low complexity" evidence="1">
    <location>
        <begin position="86"/>
        <end position="98"/>
    </location>
</feature>
<dbReference type="Proteomes" id="UP000054270">
    <property type="component" value="Unassembled WGS sequence"/>
</dbReference>
<gene>
    <name evidence="2" type="ORF">HYPSUDRAFT_207954</name>
</gene>
<proteinExistence type="predicted"/>
<evidence type="ECO:0000256" key="1">
    <source>
        <dbReference type="SAM" id="MobiDB-lite"/>
    </source>
</evidence>
<feature type="region of interest" description="Disordered" evidence="1">
    <location>
        <begin position="1"/>
        <end position="202"/>
    </location>
</feature>
<dbReference type="EMBL" id="KN817647">
    <property type="protein sequence ID" value="KJA15356.1"/>
    <property type="molecule type" value="Genomic_DNA"/>
</dbReference>
<sequence>MSAGTPNKPTTASPLTRTPLPNAVCPTTRAARPRGATSPPGTTHDTINMVPGPLPPACCTVNDVADATSPPGFARRPRHARALNDALAPHPTAAATPCHHPEPPRRRKCRRSTSLDPHEPRNRPPLTNTAAAAPNDAPAPFRCHVTDSPMPVPALLPSIATHNAPAITPRTGNPPKCPPSPPLAPTAATPWPISPKLPPDPH</sequence>
<keyword evidence="3" id="KW-1185">Reference proteome</keyword>
<evidence type="ECO:0000313" key="2">
    <source>
        <dbReference type="EMBL" id="KJA15356.1"/>
    </source>
</evidence>
<evidence type="ECO:0000313" key="3">
    <source>
        <dbReference type="Proteomes" id="UP000054270"/>
    </source>
</evidence>
<dbReference type="AlphaFoldDB" id="A0A0D2NFA7"/>
<feature type="compositionally biased region" description="Pro residues" evidence="1">
    <location>
        <begin position="175"/>
        <end position="184"/>
    </location>
</feature>
<protein>
    <submittedName>
        <fullName evidence="2">Uncharacterized protein</fullName>
    </submittedName>
</protein>
<feature type="compositionally biased region" description="Low complexity" evidence="1">
    <location>
        <begin position="124"/>
        <end position="140"/>
    </location>
</feature>
<feature type="compositionally biased region" description="Polar residues" evidence="1">
    <location>
        <begin position="1"/>
        <end position="16"/>
    </location>
</feature>
<organism evidence="2 3">
    <name type="scientific">Hypholoma sublateritium (strain FD-334 SS-4)</name>
    <dbReference type="NCBI Taxonomy" id="945553"/>
    <lineage>
        <taxon>Eukaryota</taxon>
        <taxon>Fungi</taxon>
        <taxon>Dikarya</taxon>
        <taxon>Basidiomycota</taxon>
        <taxon>Agaricomycotina</taxon>
        <taxon>Agaricomycetes</taxon>
        <taxon>Agaricomycetidae</taxon>
        <taxon>Agaricales</taxon>
        <taxon>Agaricineae</taxon>
        <taxon>Strophariaceae</taxon>
        <taxon>Hypholoma</taxon>
    </lineage>
</organism>
<reference evidence="3" key="1">
    <citation type="submission" date="2014-04" db="EMBL/GenBank/DDBJ databases">
        <title>Evolutionary Origins and Diversification of the Mycorrhizal Mutualists.</title>
        <authorList>
            <consortium name="DOE Joint Genome Institute"/>
            <consortium name="Mycorrhizal Genomics Consortium"/>
            <person name="Kohler A."/>
            <person name="Kuo A."/>
            <person name="Nagy L.G."/>
            <person name="Floudas D."/>
            <person name="Copeland A."/>
            <person name="Barry K.W."/>
            <person name="Cichocki N."/>
            <person name="Veneault-Fourrey C."/>
            <person name="LaButti K."/>
            <person name="Lindquist E.A."/>
            <person name="Lipzen A."/>
            <person name="Lundell T."/>
            <person name="Morin E."/>
            <person name="Murat C."/>
            <person name="Riley R."/>
            <person name="Ohm R."/>
            <person name="Sun H."/>
            <person name="Tunlid A."/>
            <person name="Henrissat B."/>
            <person name="Grigoriev I.V."/>
            <person name="Hibbett D.S."/>
            <person name="Martin F."/>
        </authorList>
    </citation>
    <scope>NUCLEOTIDE SEQUENCE [LARGE SCALE GENOMIC DNA]</scope>
    <source>
        <strain evidence="3">FD-334 SS-4</strain>
    </source>
</reference>
<feature type="compositionally biased region" description="Pro residues" evidence="1">
    <location>
        <begin position="192"/>
        <end position="202"/>
    </location>
</feature>
<name>A0A0D2NFA7_HYPSF</name>
<accession>A0A0D2NFA7</accession>